<reference evidence="2" key="1">
    <citation type="submission" date="2018-05" db="EMBL/GenBank/DDBJ databases">
        <authorList>
            <person name="Lanie J.A."/>
            <person name="Ng W.-L."/>
            <person name="Kazmierczak K.M."/>
            <person name="Andrzejewski T.M."/>
            <person name="Davidsen T.M."/>
            <person name="Wayne K.J."/>
            <person name="Tettelin H."/>
            <person name="Glass J.I."/>
            <person name="Rusch D."/>
            <person name="Podicherti R."/>
            <person name="Tsui H.-C.T."/>
            <person name="Winkler M.E."/>
        </authorList>
    </citation>
    <scope>NUCLEOTIDE SEQUENCE</scope>
</reference>
<dbReference type="Gene3D" id="3.40.50.300">
    <property type="entry name" value="P-loop containing nucleotide triphosphate hydrolases"/>
    <property type="match status" value="1"/>
</dbReference>
<evidence type="ECO:0000259" key="1">
    <source>
        <dbReference type="Pfam" id="PF05876"/>
    </source>
</evidence>
<feature type="non-terminal residue" evidence="2">
    <location>
        <position position="147"/>
    </location>
</feature>
<name>A0A382N915_9ZZZZ</name>
<organism evidence="2">
    <name type="scientific">marine metagenome</name>
    <dbReference type="NCBI Taxonomy" id="408172"/>
    <lineage>
        <taxon>unclassified sequences</taxon>
        <taxon>metagenomes</taxon>
        <taxon>ecological metagenomes</taxon>
    </lineage>
</organism>
<evidence type="ECO:0000313" key="2">
    <source>
        <dbReference type="EMBL" id="SVC56835.1"/>
    </source>
</evidence>
<dbReference type="AlphaFoldDB" id="A0A382N915"/>
<dbReference type="InterPro" id="IPR046453">
    <property type="entry name" value="GpA_ATPase"/>
</dbReference>
<dbReference type="Pfam" id="PF05876">
    <property type="entry name" value="GpA_ATPase"/>
    <property type="match status" value="1"/>
</dbReference>
<dbReference type="GO" id="GO:0016887">
    <property type="term" value="F:ATP hydrolysis activity"/>
    <property type="evidence" value="ECO:0007669"/>
    <property type="project" value="InterPro"/>
</dbReference>
<feature type="domain" description="Phage terminase large subunit GpA ATPase" evidence="1">
    <location>
        <begin position="1"/>
        <end position="146"/>
    </location>
</feature>
<sequence>MREPMDAISDRRTREVVVMSSSQVGKTELLLNAAGFFIEQDPSPILAIQPTLEMARDWSRTKLSALLRDSIPGIVAESRSRDSDNTALFKKFPGGFLAIQGSNSPAGLASRSVRVLLLDEISRYADVTIEGDPIALATKRLATFSNS</sequence>
<dbReference type="EMBL" id="UINC01098369">
    <property type="protein sequence ID" value="SVC56835.1"/>
    <property type="molecule type" value="Genomic_DNA"/>
</dbReference>
<protein>
    <recommendedName>
        <fullName evidence="1">Phage terminase large subunit GpA ATPase domain-containing protein</fullName>
    </recommendedName>
</protein>
<proteinExistence type="predicted"/>
<gene>
    <name evidence="2" type="ORF">METZ01_LOCUS309689</name>
</gene>
<accession>A0A382N915</accession>
<dbReference type="InterPro" id="IPR027417">
    <property type="entry name" value="P-loop_NTPase"/>
</dbReference>